<protein>
    <recommendedName>
        <fullName evidence="4">Polysaccharide biosynthesis protein</fullName>
    </recommendedName>
</protein>
<keyword evidence="1" id="KW-1133">Transmembrane helix</keyword>
<feature type="transmembrane region" description="Helical" evidence="1">
    <location>
        <begin position="286"/>
        <end position="308"/>
    </location>
</feature>
<keyword evidence="3" id="KW-1185">Reference proteome</keyword>
<feature type="transmembrane region" description="Helical" evidence="1">
    <location>
        <begin position="167"/>
        <end position="186"/>
    </location>
</feature>
<keyword evidence="1" id="KW-0472">Membrane</keyword>
<gene>
    <name evidence="2" type="ORF">QRT03_29465</name>
</gene>
<accession>A0ABT7MHG9</accession>
<feature type="transmembrane region" description="Helical" evidence="1">
    <location>
        <begin position="66"/>
        <end position="87"/>
    </location>
</feature>
<feature type="transmembrane region" description="Helical" evidence="1">
    <location>
        <begin position="29"/>
        <end position="54"/>
    </location>
</feature>
<evidence type="ECO:0000313" key="2">
    <source>
        <dbReference type="EMBL" id="MDL5160131.1"/>
    </source>
</evidence>
<organism evidence="2 3">
    <name type="scientific">Actinomycetospora termitidis</name>
    <dbReference type="NCBI Taxonomy" id="3053470"/>
    <lineage>
        <taxon>Bacteria</taxon>
        <taxon>Bacillati</taxon>
        <taxon>Actinomycetota</taxon>
        <taxon>Actinomycetes</taxon>
        <taxon>Pseudonocardiales</taxon>
        <taxon>Pseudonocardiaceae</taxon>
        <taxon>Actinomycetospora</taxon>
    </lineage>
</organism>
<feature type="transmembrane region" description="Helical" evidence="1">
    <location>
        <begin position="143"/>
        <end position="161"/>
    </location>
</feature>
<feature type="transmembrane region" description="Helical" evidence="1">
    <location>
        <begin position="244"/>
        <end position="265"/>
    </location>
</feature>
<name>A0ABT7MHG9_9PSEU</name>
<reference evidence="2 3" key="1">
    <citation type="submission" date="2023-06" db="EMBL/GenBank/DDBJ databases">
        <title>Actinomycetospora Odt1-22.</title>
        <authorList>
            <person name="Supong K."/>
        </authorList>
    </citation>
    <scope>NUCLEOTIDE SEQUENCE [LARGE SCALE GENOMIC DNA]</scope>
    <source>
        <strain evidence="2 3">Odt1-22</strain>
    </source>
</reference>
<sequence>MSLSAAGASLVGMVSWVLAARVLTPTQLGTAAAFVSATLLVAGCTDLNLGIGLMRWLPRAGGAARVLVLRGAGTVAGLAGLVALVYVLLPHSSLVVDAAAGPDGDRAVAAGLFVLTAMLYAVFQQQDFVLVGLGRPWWAPSRIGLFAVARLAVLLGLGATLTTVGVVWSWLLPTAGAVVLAAVVVAQTLSRSPGNTEPWVPHRRDVVAFLGPTYSGKIATAVLYNQVPLVVTFRFGPEVGASFFLVWQAITVIDVVALYFVAPLSSGIARAPERADELARATRRRLLLLLLPPIALGAAISGPLLGLFGGPYRAAAPVLALMLLGCAARLLVIHRLGEHQARGRAVRYARLAVVNTVFVLGVALLAPPASTSVPGLLLPVAAGFVVVQVLCAGAVLLRRRYETPIAPAASGS</sequence>
<keyword evidence="1" id="KW-0812">Transmembrane</keyword>
<proteinExistence type="predicted"/>
<feature type="transmembrane region" description="Helical" evidence="1">
    <location>
        <begin position="376"/>
        <end position="397"/>
    </location>
</feature>
<evidence type="ECO:0000313" key="3">
    <source>
        <dbReference type="Proteomes" id="UP001231924"/>
    </source>
</evidence>
<feature type="transmembrane region" description="Helical" evidence="1">
    <location>
        <begin position="348"/>
        <end position="370"/>
    </location>
</feature>
<evidence type="ECO:0000256" key="1">
    <source>
        <dbReference type="SAM" id="Phobius"/>
    </source>
</evidence>
<feature type="transmembrane region" description="Helical" evidence="1">
    <location>
        <begin position="107"/>
        <end position="123"/>
    </location>
</feature>
<feature type="transmembrane region" description="Helical" evidence="1">
    <location>
        <begin position="206"/>
        <end position="224"/>
    </location>
</feature>
<dbReference type="EMBL" id="JASVWF010000009">
    <property type="protein sequence ID" value="MDL5160131.1"/>
    <property type="molecule type" value="Genomic_DNA"/>
</dbReference>
<dbReference type="RefSeq" id="WP_286056736.1">
    <property type="nucleotide sequence ID" value="NZ_JASVWF010000009.1"/>
</dbReference>
<dbReference type="Proteomes" id="UP001231924">
    <property type="component" value="Unassembled WGS sequence"/>
</dbReference>
<comment type="caution">
    <text evidence="2">The sequence shown here is derived from an EMBL/GenBank/DDBJ whole genome shotgun (WGS) entry which is preliminary data.</text>
</comment>
<evidence type="ECO:0008006" key="4">
    <source>
        <dbReference type="Google" id="ProtNLM"/>
    </source>
</evidence>
<feature type="transmembrane region" description="Helical" evidence="1">
    <location>
        <begin position="314"/>
        <end position="336"/>
    </location>
</feature>